<dbReference type="OrthoDB" id="1927690at2759"/>
<evidence type="ECO:0000313" key="3">
    <source>
        <dbReference type="Proteomes" id="UP000015453"/>
    </source>
</evidence>
<feature type="coiled-coil region" evidence="1">
    <location>
        <begin position="69"/>
        <end position="128"/>
    </location>
</feature>
<evidence type="ECO:0000256" key="1">
    <source>
        <dbReference type="SAM" id="Coils"/>
    </source>
</evidence>
<proteinExistence type="predicted"/>
<reference evidence="2 3" key="1">
    <citation type="journal article" date="2013" name="BMC Genomics">
        <title>The miniature genome of a carnivorous plant Genlisea aurea contains a low number of genes and short non-coding sequences.</title>
        <authorList>
            <person name="Leushkin E.V."/>
            <person name="Sutormin R.A."/>
            <person name="Nabieva E.R."/>
            <person name="Penin A.A."/>
            <person name="Kondrashov A.S."/>
            <person name="Logacheva M.D."/>
        </authorList>
    </citation>
    <scope>NUCLEOTIDE SEQUENCE [LARGE SCALE GENOMIC DNA]</scope>
</reference>
<dbReference type="AlphaFoldDB" id="S8E0F8"/>
<keyword evidence="1" id="KW-0175">Coiled coil</keyword>
<name>S8E0F8_9LAMI</name>
<protein>
    <submittedName>
        <fullName evidence="2">Uncharacterized protein</fullName>
    </submittedName>
</protein>
<sequence length="134" mass="15262">MSDFKVFSTQSIDLNAIRSRVAELRRVPESLKFAPHKDEKNLKAITDEFEKNMEVSFSDWSSYLSTLSSEDLDEALSQLKQVLGELENENSAMANDTNELKLSCTKENEKLEEELEKLCSSLEFAEGQFLMPSN</sequence>
<organism evidence="2 3">
    <name type="scientific">Genlisea aurea</name>
    <dbReference type="NCBI Taxonomy" id="192259"/>
    <lineage>
        <taxon>Eukaryota</taxon>
        <taxon>Viridiplantae</taxon>
        <taxon>Streptophyta</taxon>
        <taxon>Embryophyta</taxon>
        <taxon>Tracheophyta</taxon>
        <taxon>Spermatophyta</taxon>
        <taxon>Magnoliopsida</taxon>
        <taxon>eudicotyledons</taxon>
        <taxon>Gunneridae</taxon>
        <taxon>Pentapetalae</taxon>
        <taxon>asterids</taxon>
        <taxon>lamiids</taxon>
        <taxon>Lamiales</taxon>
        <taxon>Lentibulariaceae</taxon>
        <taxon>Genlisea</taxon>
    </lineage>
</organism>
<gene>
    <name evidence="2" type="ORF">M569_05616</name>
</gene>
<dbReference type="EMBL" id="AUSU01002267">
    <property type="protein sequence ID" value="EPS69153.1"/>
    <property type="molecule type" value="Genomic_DNA"/>
</dbReference>
<comment type="caution">
    <text evidence="2">The sequence shown here is derived from an EMBL/GenBank/DDBJ whole genome shotgun (WGS) entry which is preliminary data.</text>
</comment>
<keyword evidence="3" id="KW-1185">Reference proteome</keyword>
<dbReference type="Proteomes" id="UP000015453">
    <property type="component" value="Unassembled WGS sequence"/>
</dbReference>
<accession>S8E0F8</accession>
<evidence type="ECO:0000313" key="2">
    <source>
        <dbReference type="EMBL" id="EPS69153.1"/>
    </source>
</evidence>